<name>A0A392QH57_9FABA</name>
<dbReference type="GO" id="GO:0006397">
    <property type="term" value="P:mRNA processing"/>
    <property type="evidence" value="ECO:0007669"/>
    <property type="project" value="UniProtKB-KW"/>
</dbReference>
<keyword evidence="3" id="KW-0508">mRNA splicing</keyword>
<protein>
    <submittedName>
        <fullName evidence="7">RNA recognition motif</fullName>
    </submittedName>
</protein>
<dbReference type="InterPro" id="IPR035979">
    <property type="entry name" value="RBD_domain_sf"/>
</dbReference>
<evidence type="ECO:0000313" key="8">
    <source>
        <dbReference type="Proteomes" id="UP000265520"/>
    </source>
</evidence>
<dbReference type="Pfam" id="PF00076">
    <property type="entry name" value="RRM_1"/>
    <property type="match status" value="1"/>
</dbReference>
<dbReference type="AlphaFoldDB" id="A0A392QH57"/>
<feature type="region of interest" description="Disordered" evidence="5">
    <location>
        <begin position="1"/>
        <end position="28"/>
    </location>
</feature>
<dbReference type="InterPro" id="IPR050907">
    <property type="entry name" value="SRSF"/>
</dbReference>
<dbReference type="GO" id="GO:0008380">
    <property type="term" value="P:RNA splicing"/>
    <property type="evidence" value="ECO:0007669"/>
    <property type="project" value="UniProtKB-KW"/>
</dbReference>
<keyword evidence="2" id="KW-0747">Spliceosome</keyword>
<evidence type="ECO:0000259" key="6">
    <source>
        <dbReference type="PROSITE" id="PS50102"/>
    </source>
</evidence>
<evidence type="ECO:0000256" key="1">
    <source>
        <dbReference type="ARBA" id="ARBA00022664"/>
    </source>
</evidence>
<feature type="compositionally biased region" description="Basic residues" evidence="5">
    <location>
        <begin position="15"/>
        <end position="28"/>
    </location>
</feature>
<keyword evidence="8" id="KW-1185">Reference proteome</keyword>
<dbReference type="Proteomes" id="UP000265520">
    <property type="component" value="Unassembled WGS sequence"/>
</dbReference>
<feature type="compositionally biased region" description="Basic and acidic residues" evidence="5">
    <location>
        <begin position="1"/>
        <end position="14"/>
    </location>
</feature>
<reference evidence="7 8" key="1">
    <citation type="journal article" date="2018" name="Front. Plant Sci.">
        <title>Red Clover (Trifolium pratense) and Zigzag Clover (T. medium) - A Picture of Genomic Similarities and Differences.</title>
        <authorList>
            <person name="Dluhosova J."/>
            <person name="Istvanek J."/>
            <person name="Nedelnik J."/>
            <person name="Repkova J."/>
        </authorList>
    </citation>
    <scope>NUCLEOTIDE SEQUENCE [LARGE SCALE GENOMIC DNA]</scope>
    <source>
        <strain evidence="8">cv. 10/8</strain>
        <tissue evidence="7">Leaf</tissue>
    </source>
</reference>
<dbReference type="EMBL" id="LXQA010132853">
    <property type="protein sequence ID" value="MCI22876.1"/>
    <property type="molecule type" value="Genomic_DNA"/>
</dbReference>
<keyword evidence="4" id="KW-0694">RNA-binding</keyword>
<dbReference type="SMART" id="SM00360">
    <property type="entry name" value="RRM"/>
    <property type="match status" value="1"/>
</dbReference>
<dbReference type="InterPro" id="IPR000504">
    <property type="entry name" value="RRM_dom"/>
</dbReference>
<accession>A0A392QH57</accession>
<evidence type="ECO:0000256" key="5">
    <source>
        <dbReference type="SAM" id="MobiDB-lite"/>
    </source>
</evidence>
<feature type="non-terminal residue" evidence="7">
    <location>
        <position position="144"/>
    </location>
</feature>
<dbReference type="InterPro" id="IPR012677">
    <property type="entry name" value="Nucleotide-bd_a/b_plait_sf"/>
</dbReference>
<evidence type="ECO:0000313" key="7">
    <source>
        <dbReference type="EMBL" id="MCI22876.1"/>
    </source>
</evidence>
<dbReference type="PROSITE" id="PS50102">
    <property type="entry name" value="RRM"/>
    <property type="match status" value="1"/>
</dbReference>
<sequence length="144" mass="17225">MREKERVEREVEGSRRRRSRARSPTHRPHGYIHRVDQFAISFFVTNFPDDCNTEDLWKAFARYGRVGDVFIPSKVDKWGKRFAFVKFLEVKEVSELTQSMKEVWIGSFKLRFNQSRFERKEGDKKNEERVRAKVVEQGEGSDHR</sequence>
<dbReference type="Gene3D" id="3.30.70.330">
    <property type="match status" value="1"/>
</dbReference>
<dbReference type="PANTHER" id="PTHR23147">
    <property type="entry name" value="SERINE/ARGININE RICH SPLICING FACTOR"/>
    <property type="match status" value="1"/>
</dbReference>
<evidence type="ECO:0000256" key="3">
    <source>
        <dbReference type="ARBA" id="ARBA00023187"/>
    </source>
</evidence>
<dbReference type="GO" id="GO:0003723">
    <property type="term" value="F:RNA binding"/>
    <property type="evidence" value="ECO:0007669"/>
    <property type="project" value="UniProtKB-UniRule"/>
</dbReference>
<feature type="region of interest" description="Disordered" evidence="5">
    <location>
        <begin position="119"/>
        <end position="144"/>
    </location>
</feature>
<evidence type="ECO:0000256" key="2">
    <source>
        <dbReference type="ARBA" id="ARBA00022728"/>
    </source>
</evidence>
<evidence type="ECO:0000256" key="4">
    <source>
        <dbReference type="PROSITE-ProRule" id="PRU00176"/>
    </source>
</evidence>
<comment type="caution">
    <text evidence="7">The sequence shown here is derived from an EMBL/GenBank/DDBJ whole genome shotgun (WGS) entry which is preliminary data.</text>
</comment>
<dbReference type="SUPFAM" id="SSF54928">
    <property type="entry name" value="RNA-binding domain, RBD"/>
    <property type="match status" value="1"/>
</dbReference>
<dbReference type="GO" id="GO:0005681">
    <property type="term" value="C:spliceosomal complex"/>
    <property type="evidence" value="ECO:0007669"/>
    <property type="project" value="UniProtKB-KW"/>
</dbReference>
<proteinExistence type="predicted"/>
<keyword evidence="1" id="KW-0507">mRNA processing</keyword>
<organism evidence="7 8">
    <name type="scientific">Trifolium medium</name>
    <dbReference type="NCBI Taxonomy" id="97028"/>
    <lineage>
        <taxon>Eukaryota</taxon>
        <taxon>Viridiplantae</taxon>
        <taxon>Streptophyta</taxon>
        <taxon>Embryophyta</taxon>
        <taxon>Tracheophyta</taxon>
        <taxon>Spermatophyta</taxon>
        <taxon>Magnoliopsida</taxon>
        <taxon>eudicotyledons</taxon>
        <taxon>Gunneridae</taxon>
        <taxon>Pentapetalae</taxon>
        <taxon>rosids</taxon>
        <taxon>fabids</taxon>
        <taxon>Fabales</taxon>
        <taxon>Fabaceae</taxon>
        <taxon>Papilionoideae</taxon>
        <taxon>50 kb inversion clade</taxon>
        <taxon>NPAAA clade</taxon>
        <taxon>Hologalegina</taxon>
        <taxon>IRL clade</taxon>
        <taxon>Trifolieae</taxon>
        <taxon>Trifolium</taxon>
    </lineage>
</organism>
<feature type="domain" description="RRM" evidence="6">
    <location>
        <begin position="40"/>
        <end position="117"/>
    </location>
</feature>